<dbReference type="RefSeq" id="WP_084391842.1">
    <property type="nucleotide sequence ID" value="NZ_BMKF01000002.1"/>
</dbReference>
<dbReference type="EMBL" id="BMKF01000002">
    <property type="protein sequence ID" value="GGB74881.1"/>
    <property type="molecule type" value="Genomic_DNA"/>
</dbReference>
<keyword evidence="4" id="KW-1185">Reference proteome</keyword>
<protein>
    <recommendedName>
        <fullName evidence="5">Arylamine N-acetyltransferase</fullName>
    </recommendedName>
</protein>
<dbReference type="Proteomes" id="UP000628854">
    <property type="component" value="Unassembled WGS sequence"/>
</dbReference>
<dbReference type="Gene3D" id="3.30.2140.10">
    <property type="entry name" value="Arylamine N-acetyltransferase"/>
    <property type="match status" value="1"/>
</dbReference>
<sequence length="276" mass="30694">MTLDLDAYLERIGHAGPVRADLETLNALHEAHVNAVPFENLDVHAGRPVMFSLEAAFDEIVTRRRGGWCYEMNAVFGWALGEIGFEVMRLSAGVRREALGDEALGNHLALLVRLGRDYLADVGFGSSQVHAIALDEGVSDHSPVRMALAKVDDGYWRLHEGGPGATFSYDFRTEPADEALLAERHAWQITDPNSIFCKTLTAKVRRGTRYFILRGRMLETQMPGRSTQQISDTPEELASVLDEVFGLEEPELETLWPKICARHRQLFPHAARDGAG</sequence>
<dbReference type="InterPro" id="IPR001447">
    <property type="entry name" value="Arylamine_N-AcTrfase"/>
</dbReference>
<evidence type="ECO:0000256" key="1">
    <source>
        <dbReference type="ARBA" id="ARBA00006547"/>
    </source>
</evidence>
<evidence type="ECO:0008006" key="5">
    <source>
        <dbReference type="Google" id="ProtNLM"/>
    </source>
</evidence>
<dbReference type="Pfam" id="PF00797">
    <property type="entry name" value="Acetyltransf_2"/>
    <property type="match status" value="1"/>
</dbReference>
<accession>A0ABQ1JQ97</accession>
<evidence type="ECO:0000256" key="2">
    <source>
        <dbReference type="RuleBase" id="RU003452"/>
    </source>
</evidence>
<dbReference type="PANTHER" id="PTHR11786">
    <property type="entry name" value="N-HYDROXYARYLAMINE O-ACETYLTRANSFERASE"/>
    <property type="match status" value="1"/>
</dbReference>
<dbReference type="PANTHER" id="PTHR11786:SF0">
    <property type="entry name" value="ARYLAMINE N-ACETYLTRANSFERASE 4-RELATED"/>
    <property type="match status" value="1"/>
</dbReference>
<dbReference type="PRINTS" id="PR01543">
    <property type="entry name" value="ANATRNSFRASE"/>
</dbReference>
<evidence type="ECO:0000313" key="4">
    <source>
        <dbReference type="Proteomes" id="UP000628854"/>
    </source>
</evidence>
<reference evidence="4" key="1">
    <citation type="journal article" date="2019" name="Int. J. Syst. Evol. Microbiol.">
        <title>The Global Catalogue of Microorganisms (GCM) 10K type strain sequencing project: providing services to taxonomists for standard genome sequencing and annotation.</title>
        <authorList>
            <consortium name="The Broad Institute Genomics Platform"/>
            <consortium name="The Broad Institute Genome Sequencing Center for Infectious Disease"/>
            <person name="Wu L."/>
            <person name="Ma J."/>
        </authorList>
    </citation>
    <scope>NUCLEOTIDE SEQUENCE [LARGE SCALE GENOMIC DNA]</scope>
    <source>
        <strain evidence="4">CGMCC 1.15928</strain>
    </source>
</reference>
<gene>
    <name evidence="3" type="ORF">GCM10011503_24480</name>
</gene>
<name>A0ABQ1JQ97_9PROT</name>
<organism evidence="3 4">
    <name type="scientific">Henriciella pelagia</name>
    <dbReference type="NCBI Taxonomy" id="1977912"/>
    <lineage>
        <taxon>Bacteria</taxon>
        <taxon>Pseudomonadati</taxon>
        <taxon>Pseudomonadota</taxon>
        <taxon>Alphaproteobacteria</taxon>
        <taxon>Hyphomonadales</taxon>
        <taxon>Hyphomonadaceae</taxon>
        <taxon>Henriciella</taxon>
    </lineage>
</organism>
<evidence type="ECO:0000313" key="3">
    <source>
        <dbReference type="EMBL" id="GGB74881.1"/>
    </source>
</evidence>
<comment type="caution">
    <text evidence="3">The sequence shown here is derived from an EMBL/GenBank/DDBJ whole genome shotgun (WGS) entry which is preliminary data.</text>
</comment>
<dbReference type="SUPFAM" id="SSF54001">
    <property type="entry name" value="Cysteine proteinases"/>
    <property type="match status" value="1"/>
</dbReference>
<comment type="similarity">
    <text evidence="1 2">Belongs to the arylamine N-acetyltransferase family.</text>
</comment>
<dbReference type="Gene3D" id="2.40.128.150">
    <property type="entry name" value="Cysteine proteinases"/>
    <property type="match status" value="1"/>
</dbReference>
<proteinExistence type="inferred from homology"/>
<dbReference type="InterPro" id="IPR038765">
    <property type="entry name" value="Papain-like_cys_pep_sf"/>
</dbReference>